<dbReference type="RefSeq" id="WP_248824462.1">
    <property type="nucleotide sequence ID" value="NZ_JALKFT010000008.1"/>
</dbReference>
<evidence type="ECO:0008006" key="5">
    <source>
        <dbReference type="Google" id="ProtNLM"/>
    </source>
</evidence>
<keyword evidence="2" id="KW-0472">Membrane</keyword>
<feature type="transmembrane region" description="Helical" evidence="2">
    <location>
        <begin position="12"/>
        <end position="30"/>
    </location>
</feature>
<feature type="region of interest" description="Disordered" evidence="1">
    <location>
        <begin position="59"/>
        <end position="89"/>
    </location>
</feature>
<protein>
    <recommendedName>
        <fullName evidence="5">Integral membrane protein</fullName>
    </recommendedName>
</protein>
<keyword evidence="2" id="KW-1133">Transmembrane helix</keyword>
<evidence type="ECO:0000313" key="4">
    <source>
        <dbReference type="Proteomes" id="UP001201873"/>
    </source>
</evidence>
<name>A0ABT0JY21_9ACTN</name>
<sequence>MVTLRSRRQDRLLVVVVWLLTVVVLGLGIATVNPILLLWGVIGLPGAVFLTRVHLRDTRGGGGPSGSSDPDGPSGTDVSSDQTLEENDR</sequence>
<comment type="caution">
    <text evidence="3">The sequence shown here is derived from an EMBL/GenBank/DDBJ whole genome shotgun (WGS) entry which is preliminary data.</text>
</comment>
<evidence type="ECO:0000313" key="3">
    <source>
        <dbReference type="EMBL" id="MCK9876117.1"/>
    </source>
</evidence>
<reference evidence="3 4" key="1">
    <citation type="submission" date="2022-04" db="EMBL/GenBank/DDBJ databases">
        <title>Genome diversity in the genus Frankia.</title>
        <authorList>
            <person name="Carlos-Shanley C."/>
            <person name="Hahn D."/>
        </authorList>
    </citation>
    <scope>NUCLEOTIDE SEQUENCE [LARGE SCALE GENOMIC DNA]</scope>
    <source>
        <strain evidence="3 4">Ag45/Mut15</strain>
    </source>
</reference>
<dbReference type="Proteomes" id="UP001201873">
    <property type="component" value="Unassembled WGS sequence"/>
</dbReference>
<keyword evidence="4" id="KW-1185">Reference proteome</keyword>
<proteinExistence type="predicted"/>
<organism evidence="3 4">
    <name type="scientific">Frankia umida</name>
    <dbReference type="NCBI Taxonomy" id="573489"/>
    <lineage>
        <taxon>Bacteria</taxon>
        <taxon>Bacillati</taxon>
        <taxon>Actinomycetota</taxon>
        <taxon>Actinomycetes</taxon>
        <taxon>Frankiales</taxon>
        <taxon>Frankiaceae</taxon>
        <taxon>Frankia</taxon>
    </lineage>
</organism>
<feature type="transmembrane region" description="Helical" evidence="2">
    <location>
        <begin position="36"/>
        <end position="55"/>
    </location>
</feature>
<gene>
    <name evidence="3" type="ORF">MXD59_10060</name>
</gene>
<feature type="compositionally biased region" description="Low complexity" evidence="1">
    <location>
        <begin position="66"/>
        <end position="81"/>
    </location>
</feature>
<evidence type="ECO:0000256" key="2">
    <source>
        <dbReference type="SAM" id="Phobius"/>
    </source>
</evidence>
<evidence type="ECO:0000256" key="1">
    <source>
        <dbReference type="SAM" id="MobiDB-lite"/>
    </source>
</evidence>
<dbReference type="EMBL" id="JALKFT010000008">
    <property type="protein sequence ID" value="MCK9876117.1"/>
    <property type="molecule type" value="Genomic_DNA"/>
</dbReference>
<keyword evidence="2" id="KW-0812">Transmembrane</keyword>
<accession>A0ABT0JY21</accession>